<sequence length="432" mass="49106">MAISRLQKDRVQEVKRHHYQGQKELVPTSIYHSSRSKRVSRRGIGASVYNCGIRLSALLILNLLIVLFTTPVSALHIPIQPPPLVVKPKDLSVPIGGVIQLFSRYGYLNLSIRVISKTGNITTTSRNSSETQNSSWIFMEPINNVIEPTTVRIEESSISTLENDPLPFHNLFHIDLCEDPGELLEAYFKNFSIEGLDTPWKAFGGGWRLKTVARYFGIDAKYINGDYRYVLVKVLLVRGSGEVIPLDNVTIAEHYRPNFLRYIPDNDLSSYEFFRVVGTHYVHAYIIGNAVYQVFVYDQNGFMSVKRKLLLDGIGQDSSPEFMEELPESLTTWVLHMGKVLVLDSSPPIVDAIRNALKVNRAYGSPVTNLFKLHNNPELVNQIQRLLANESNAVLGIDLRGIQFLFKDPYQRNGFEKSLKHQAQLWEINLQY</sequence>
<name>A0ABP1QPQ7_9HEXA</name>
<organism evidence="2 3">
    <name type="scientific">Orchesella dallaii</name>
    <dbReference type="NCBI Taxonomy" id="48710"/>
    <lineage>
        <taxon>Eukaryota</taxon>
        <taxon>Metazoa</taxon>
        <taxon>Ecdysozoa</taxon>
        <taxon>Arthropoda</taxon>
        <taxon>Hexapoda</taxon>
        <taxon>Collembola</taxon>
        <taxon>Entomobryomorpha</taxon>
        <taxon>Entomobryoidea</taxon>
        <taxon>Orchesellidae</taxon>
        <taxon>Orchesellinae</taxon>
        <taxon>Orchesella</taxon>
    </lineage>
</organism>
<feature type="transmembrane region" description="Helical" evidence="1">
    <location>
        <begin position="44"/>
        <end position="68"/>
    </location>
</feature>
<dbReference type="Proteomes" id="UP001642540">
    <property type="component" value="Unassembled WGS sequence"/>
</dbReference>
<protein>
    <recommendedName>
        <fullName evidence="4">MACPF domain-containing protein</fullName>
    </recommendedName>
</protein>
<evidence type="ECO:0000256" key="1">
    <source>
        <dbReference type="SAM" id="Phobius"/>
    </source>
</evidence>
<comment type="caution">
    <text evidence="2">The sequence shown here is derived from an EMBL/GenBank/DDBJ whole genome shotgun (WGS) entry which is preliminary data.</text>
</comment>
<keyword evidence="3" id="KW-1185">Reference proteome</keyword>
<reference evidence="2 3" key="1">
    <citation type="submission" date="2024-08" db="EMBL/GenBank/DDBJ databases">
        <authorList>
            <person name="Cucini C."/>
            <person name="Frati F."/>
        </authorList>
    </citation>
    <scope>NUCLEOTIDE SEQUENCE [LARGE SCALE GENOMIC DNA]</scope>
</reference>
<accession>A0ABP1QPQ7</accession>
<keyword evidence="1" id="KW-0472">Membrane</keyword>
<gene>
    <name evidence="2" type="ORF">ODALV1_LOCUS13837</name>
</gene>
<evidence type="ECO:0000313" key="3">
    <source>
        <dbReference type="Proteomes" id="UP001642540"/>
    </source>
</evidence>
<evidence type="ECO:0008006" key="4">
    <source>
        <dbReference type="Google" id="ProtNLM"/>
    </source>
</evidence>
<proteinExistence type="predicted"/>
<dbReference type="EMBL" id="CAXLJM020000043">
    <property type="protein sequence ID" value="CAL8109946.1"/>
    <property type="molecule type" value="Genomic_DNA"/>
</dbReference>
<evidence type="ECO:0000313" key="2">
    <source>
        <dbReference type="EMBL" id="CAL8109946.1"/>
    </source>
</evidence>
<keyword evidence="1" id="KW-1133">Transmembrane helix</keyword>
<keyword evidence="1" id="KW-0812">Transmembrane</keyword>